<keyword evidence="3" id="KW-1185">Reference proteome</keyword>
<evidence type="ECO:0000313" key="3">
    <source>
        <dbReference type="Proteomes" id="UP000236655"/>
    </source>
</evidence>
<dbReference type="InterPro" id="IPR008869">
    <property type="entry name" value="MlaC/ttg2D"/>
</dbReference>
<dbReference type="OrthoDB" id="9798905at2"/>
<dbReference type="PANTHER" id="PTHR36573">
    <property type="entry name" value="INTERMEMBRANE PHOSPHOLIPID TRANSPORT SYSTEM BINDING PROTEIN MLAC"/>
    <property type="match status" value="1"/>
</dbReference>
<feature type="chain" id="PRO_5014450582" description="ABC transporter substrate-binding protein" evidence="1">
    <location>
        <begin position="20"/>
        <end position="235"/>
    </location>
</feature>
<dbReference type="PANTHER" id="PTHR36573:SF1">
    <property type="entry name" value="INTERMEMBRANE PHOSPHOLIPID TRANSPORT SYSTEM BINDING PROTEIN MLAC"/>
    <property type="match status" value="1"/>
</dbReference>
<dbReference type="KEGG" id="nba:CUN60_02950"/>
<dbReference type="Pfam" id="PF05494">
    <property type="entry name" value="MlaC"/>
    <property type="match status" value="1"/>
</dbReference>
<proteinExistence type="predicted"/>
<evidence type="ECO:0008006" key="4">
    <source>
        <dbReference type="Google" id="ProtNLM"/>
    </source>
</evidence>
<dbReference type="EMBL" id="CP024847">
    <property type="protein sequence ID" value="AUR51301.1"/>
    <property type="molecule type" value="Genomic_DNA"/>
</dbReference>
<sequence>MKKIILAISLLNLMSIVNAATTSSAPVASSPAKSAKAGKDSAVVTVNTSNCDADTPCYVIKTSATQLSQAVNQNLSDKDAMTMIQNSIVPQIDFNLMTKFAMGTSWKQASPKQQTKITQLFQQLLIFQYSSALSKFKGAQVSIDSSNISGEKQNKAAVKGTFKLPSNGKSTNQPVNIEWDLAKIGSNWKIYDVKIENVSIVTTYRTQFNDTVQNEGVDSLIKQLQNKINSLQSKS</sequence>
<protein>
    <recommendedName>
        <fullName evidence="4">ABC transporter substrate-binding protein</fullName>
    </recommendedName>
</protein>
<accession>A0A2I7N4E3</accession>
<name>A0A2I7N4E3_9NEIS</name>
<feature type="signal peptide" evidence="1">
    <location>
        <begin position="1"/>
        <end position="19"/>
    </location>
</feature>
<dbReference type="InterPro" id="IPR042245">
    <property type="entry name" value="Tgt2/MlaC_sf"/>
</dbReference>
<dbReference type="AlphaFoldDB" id="A0A2I7N4E3"/>
<gene>
    <name evidence="2" type="ORF">CUN60_02950</name>
</gene>
<reference evidence="3" key="1">
    <citation type="submission" date="2017-11" db="EMBL/GenBank/DDBJ databases">
        <authorList>
            <person name="Chan K.G."/>
            <person name="Lee L.S."/>
        </authorList>
    </citation>
    <scope>NUCLEOTIDE SEQUENCE [LARGE SCALE GENOMIC DNA]</scope>
    <source>
        <strain evidence="3">DSM 100970</strain>
    </source>
</reference>
<dbReference type="Gene3D" id="3.10.450.710">
    <property type="entry name" value="Tgt2/MlaC"/>
    <property type="match status" value="1"/>
</dbReference>
<dbReference type="RefSeq" id="WP_102950601.1">
    <property type="nucleotide sequence ID" value="NZ_CP024847.1"/>
</dbReference>
<evidence type="ECO:0000313" key="2">
    <source>
        <dbReference type="EMBL" id="AUR51301.1"/>
    </source>
</evidence>
<keyword evidence="1" id="KW-0732">Signal</keyword>
<evidence type="ECO:0000256" key="1">
    <source>
        <dbReference type="SAM" id="SignalP"/>
    </source>
</evidence>
<organism evidence="2 3">
    <name type="scientific">Aquella oligotrophica</name>
    <dbReference type="NCBI Taxonomy" id="2067065"/>
    <lineage>
        <taxon>Bacteria</taxon>
        <taxon>Pseudomonadati</taxon>
        <taxon>Pseudomonadota</taxon>
        <taxon>Betaproteobacteria</taxon>
        <taxon>Neisseriales</taxon>
        <taxon>Neisseriaceae</taxon>
        <taxon>Aquella</taxon>
    </lineage>
</organism>
<dbReference type="Proteomes" id="UP000236655">
    <property type="component" value="Chromosome"/>
</dbReference>